<evidence type="ECO:0000313" key="7">
    <source>
        <dbReference type="Proteomes" id="UP001378592"/>
    </source>
</evidence>
<evidence type="ECO:0000256" key="1">
    <source>
        <dbReference type="ARBA" id="ARBA00007228"/>
    </source>
</evidence>
<dbReference type="EMBL" id="JAZDUA010000150">
    <property type="protein sequence ID" value="KAK7866272.1"/>
    <property type="molecule type" value="Genomic_DNA"/>
</dbReference>
<dbReference type="PANTHER" id="PTHR43191">
    <property type="entry name" value="RRNA METHYLTRANSFERASE 3"/>
    <property type="match status" value="1"/>
</dbReference>
<dbReference type="GO" id="GO:0003723">
    <property type="term" value="F:RNA binding"/>
    <property type="evidence" value="ECO:0007669"/>
    <property type="project" value="InterPro"/>
</dbReference>
<dbReference type="Gene3D" id="3.30.1330.30">
    <property type="match status" value="1"/>
</dbReference>
<comment type="similarity">
    <text evidence="1">Belongs to the class IV-like SAM-binding methyltransferase superfamily. RNA methyltransferase TrmH family.</text>
</comment>
<evidence type="ECO:0000256" key="2">
    <source>
        <dbReference type="ARBA" id="ARBA00022603"/>
    </source>
</evidence>
<dbReference type="SMART" id="SM00967">
    <property type="entry name" value="SpoU_sub_bind"/>
    <property type="match status" value="1"/>
</dbReference>
<feature type="region of interest" description="Disordered" evidence="4">
    <location>
        <begin position="118"/>
        <end position="155"/>
    </location>
</feature>
<reference evidence="6 7" key="1">
    <citation type="submission" date="2024-03" db="EMBL/GenBank/DDBJ databases">
        <title>The genome assembly and annotation of the cricket Gryllus longicercus Weissman &amp; Gray.</title>
        <authorList>
            <person name="Szrajer S."/>
            <person name="Gray D."/>
            <person name="Ylla G."/>
        </authorList>
    </citation>
    <scope>NUCLEOTIDE SEQUENCE [LARGE SCALE GENOMIC DNA]</scope>
    <source>
        <strain evidence="6">DAG 2021-001</strain>
        <tissue evidence="6">Whole body minus gut</tissue>
    </source>
</reference>
<proteinExistence type="inferred from homology"/>
<dbReference type="AlphaFoldDB" id="A0AAN9VPY6"/>
<evidence type="ECO:0000256" key="4">
    <source>
        <dbReference type="SAM" id="MobiDB-lite"/>
    </source>
</evidence>
<evidence type="ECO:0000313" key="6">
    <source>
        <dbReference type="EMBL" id="KAK7866272.1"/>
    </source>
</evidence>
<dbReference type="SUPFAM" id="SSF55315">
    <property type="entry name" value="L30e-like"/>
    <property type="match status" value="1"/>
</dbReference>
<dbReference type="Pfam" id="PF00588">
    <property type="entry name" value="SpoU_methylase"/>
    <property type="match status" value="1"/>
</dbReference>
<accession>A0AAN9VPY6</accession>
<evidence type="ECO:0000256" key="3">
    <source>
        <dbReference type="ARBA" id="ARBA00022679"/>
    </source>
</evidence>
<feature type="compositionally biased region" description="Acidic residues" evidence="4">
    <location>
        <begin position="419"/>
        <end position="428"/>
    </location>
</feature>
<dbReference type="CDD" id="cd18106">
    <property type="entry name" value="SpoU-like_RNMTL1"/>
    <property type="match status" value="1"/>
</dbReference>
<protein>
    <recommendedName>
        <fullName evidence="5">RNA 2-O ribose methyltransferase substrate binding domain-containing protein</fullName>
    </recommendedName>
</protein>
<dbReference type="Gene3D" id="3.40.1280.10">
    <property type="match status" value="1"/>
</dbReference>
<dbReference type="SUPFAM" id="SSF75217">
    <property type="entry name" value="alpha/beta knot"/>
    <property type="match status" value="1"/>
</dbReference>
<dbReference type="InterPro" id="IPR001537">
    <property type="entry name" value="SpoU_MeTrfase"/>
</dbReference>
<evidence type="ECO:0000259" key="5">
    <source>
        <dbReference type="SMART" id="SM00967"/>
    </source>
</evidence>
<name>A0AAN9VPY6_9ORTH</name>
<dbReference type="GO" id="GO:0008173">
    <property type="term" value="F:RNA methyltransferase activity"/>
    <property type="evidence" value="ECO:0007669"/>
    <property type="project" value="InterPro"/>
</dbReference>
<keyword evidence="2" id="KW-0489">Methyltransferase</keyword>
<dbReference type="InterPro" id="IPR029028">
    <property type="entry name" value="Alpha/beta_knot_MTases"/>
</dbReference>
<keyword evidence="3" id="KW-0808">Transferase</keyword>
<comment type="caution">
    <text evidence="6">The sequence shown here is derived from an EMBL/GenBank/DDBJ whole genome shotgun (WGS) entry which is preliminary data.</text>
</comment>
<keyword evidence="7" id="KW-1185">Reference proteome</keyword>
<feature type="domain" description="RNA 2-O ribose methyltransferase substrate binding" evidence="5">
    <location>
        <begin position="239"/>
        <end position="309"/>
    </location>
</feature>
<dbReference type="GO" id="GO:0006396">
    <property type="term" value="P:RNA processing"/>
    <property type="evidence" value="ECO:0007669"/>
    <property type="project" value="InterPro"/>
</dbReference>
<dbReference type="InterPro" id="IPR051259">
    <property type="entry name" value="rRNA_Methyltransferase"/>
</dbReference>
<dbReference type="Proteomes" id="UP001378592">
    <property type="component" value="Unassembled WGS sequence"/>
</dbReference>
<organism evidence="6 7">
    <name type="scientific">Gryllus longicercus</name>
    <dbReference type="NCBI Taxonomy" id="2509291"/>
    <lineage>
        <taxon>Eukaryota</taxon>
        <taxon>Metazoa</taxon>
        <taxon>Ecdysozoa</taxon>
        <taxon>Arthropoda</taxon>
        <taxon>Hexapoda</taxon>
        <taxon>Insecta</taxon>
        <taxon>Pterygota</taxon>
        <taxon>Neoptera</taxon>
        <taxon>Polyneoptera</taxon>
        <taxon>Orthoptera</taxon>
        <taxon>Ensifera</taxon>
        <taxon>Gryllidea</taxon>
        <taxon>Grylloidea</taxon>
        <taxon>Gryllidae</taxon>
        <taxon>Gryllinae</taxon>
        <taxon>Gryllus</taxon>
    </lineage>
</organism>
<dbReference type="GO" id="GO:0032259">
    <property type="term" value="P:methylation"/>
    <property type="evidence" value="ECO:0007669"/>
    <property type="project" value="UniProtKB-KW"/>
</dbReference>
<feature type="compositionally biased region" description="Basic and acidic residues" evidence="4">
    <location>
        <begin position="118"/>
        <end position="134"/>
    </location>
</feature>
<feature type="compositionally biased region" description="Polar residues" evidence="4">
    <location>
        <begin position="534"/>
        <end position="545"/>
    </location>
</feature>
<sequence>MPLLIMATTVKCAVYASRILKAQVKCVKIESVRHYPRWTHRRPAYIVENTCSKDEKERWKLNVEREIVRDSRKQKDNLENNLLSQSGSYQEKVDLRNQDSISHTLLMESFVGAPLKSHQSDSESAKFSENEKSTNQKQICSEDSSKQRKFSGSVNDTRNFEDFSLKSPKESGKQRQQKILKKLKIFSEKEVDTMLKMRQSAQKLGVPIFTDLGTDDTVLSQYLTNVKSKKKREKKHNILLEGKRLIRDAVDAGVLPEAVFFSRLKDLKDLNLPHEGVKIFKITYKKLSLWSGVATSPGVLAILNTPNVSKKRPASLPLTVICDNVRDPGNLGTILRICAGVGCRKVVLTKGCVDLWDPKVLRAGAGSHFRLTITQAENWDDLNFGMDKNSYVCVAENNIVQHSLCQQERQSSRDREIESDTDEDNDDDTMLKTSECSNQDPEVNYVPIVPYYALNYTSLPSIVLIVGGETEGICREAYEFVFKRNGVRVHIPLSNNVDSLNCSTALSIIAFEMKKQFLMKGNTSDPEVKDHADNSQNSKASIMNM</sequence>
<dbReference type="InterPro" id="IPR053888">
    <property type="entry name" value="MRM3-like_sub_bind"/>
</dbReference>
<feature type="region of interest" description="Disordered" evidence="4">
    <location>
        <begin position="405"/>
        <end position="438"/>
    </location>
</feature>
<dbReference type="InterPro" id="IPR013123">
    <property type="entry name" value="SpoU_subst-bd"/>
</dbReference>
<feature type="region of interest" description="Disordered" evidence="4">
    <location>
        <begin position="522"/>
        <end position="545"/>
    </location>
</feature>
<gene>
    <name evidence="6" type="ORF">R5R35_007107</name>
</gene>
<dbReference type="PANTHER" id="PTHR43191:SF2">
    <property type="entry name" value="RRNA METHYLTRANSFERASE 3, MITOCHONDRIAL"/>
    <property type="match status" value="1"/>
</dbReference>
<dbReference type="InterPro" id="IPR029026">
    <property type="entry name" value="tRNA_m1G_MTases_N"/>
</dbReference>
<dbReference type="Pfam" id="PF22435">
    <property type="entry name" value="MRM3-like_sub_bind"/>
    <property type="match status" value="1"/>
</dbReference>
<dbReference type="GO" id="GO:0005737">
    <property type="term" value="C:cytoplasm"/>
    <property type="evidence" value="ECO:0007669"/>
    <property type="project" value="UniProtKB-ARBA"/>
</dbReference>
<dbReference type="InterPro" id="IPR029064">
    <property type="entry name" value="Ribosomal_eL30-like_sf"/>
</dbReference>